<keyword evidence="1" id="KW-1133">Transmembrane helix</keyword>
<organism evidence="2 4">
    <name type="scientific">Ooceraea biroi</name>
    <name type="common">Clonal raider ant</name>
    <name type="synonym">Cerapachys biroi</name>
    <dbReference type="NCBI Taxonomy" id="2015173"/>
    <lineage>
        <taxon>Eukaryota</taxon>
        <taxon>Metazoa</taxon>
        <taxon>Ecdysozoa</taxon>
        <taxon>Arthropoda</taxon>
        <taxon>Hexapoda</taxon>
        <taxon>Insecta</taxon>
        <taxon>Pterygota</taxon>
        <taxon>Neoptera</taxon>
        <taxon>Endopterygota</taxon>
        <taxon>Hymenoptera</taxon>
        <taxon>Apocrita</taxon>
        <taxon>Aculeata</taxon>
        <taxon>Formicoidea</taxon>
        <taxon>Formicidae</taxon>
        <taxon>Dorylinae</taxon>
        <taxon>Ooceraea</taxon>
    </lineage>
</organism>
<keyword evidence="1" id="KW-0472">Membrane</keyword>
<accession>A0A026WDG1</accession>
<evidence type="ECO:0000313" key="4">
    <source>
        <dbReference type="Proteomes" id="UP000053097"/>
    </source>
</evidence>
<dbReference type="OMA" id="QFPYKYY"/>
<dbReference type="Proteomes" id="UP000279307">
    <property type="component" value="Chromosome 1"/>
</dbReference>
<gene>
    <name evidence="3" type="ORF">DMN91_000991</name>
    <name evidence="2" type="ORF">X777_05857</name>
</gene>
<keyword evidence="4" id="KW-1185">Reference proteome</keyword>
<dbReference type="EMBL" id="QOIP01000001">
    <property type="protein sequence ID" value="RLU27191.1"/>
    <property type="molecule type" value="Genomic_DNA"/>
</dbReference>
<dbReference type="EMBL" id="KK107260">
    <property type="protein sequence ID" value="EZA54008.1"/>
    <property type="molecule type" value="Genomic_DNA"/>
</dbReference>
<reference evidence="2 4" key="1">
    <citation type="journal article" date="2014" name="Curr. Biol.">
        <title>The genome of the clonal raider ant Cerapachys biroi.</title>
        <authorList>
            <person name="Oxley P.R."/>
            <person name="Ji L."/>
            <person name="Fetter-Pruneda I."/>
            <person name="McKenzie S.K."/>
            <person name="Li C."/>
            <person name="Hu H."/>
            <person name="Zhang G."/>
            <person name="Kronauer D.J."/>
        </authorList>
    </citation>
    <scope>NUCLEOTIDE SEQUENCE [LARGE SCALE GENOMIC DNA]</scope>
</reference>
<dbReference type="AlphaFoldDB" id="A0A026WDG1"/>
<dbReference type="OrthoDB" id="6067390at2759"/>
<evidence type="ECO:0000313" key="2">
    <source>
        <dbReference type="EMBL" id="EZA54008.1"/>
    </source>
</evidence>
<evidence type="ECO:0000256" key="1">
    <source>
        <dbReference type="SAM" id="Phobius"/>
    </source>
</evidence>
<evidence type="ECO:0000313" key="5">
    <source>
        <dbReference type="Proteomes" id="UP000279307"/>
    </source>
</evidence>
<reference evidence="3" key="3">
    <citation type="submission" date="2018-07" db="EMBL/GenBank/DDBJ databases">
        <authorList>
            <person name="Mckenzie S.K."/>
            <person name="Kronauer D.J.C."/>
        </authorList>
    </citation>
    <scope>NUCLEOTIDE SEQUENCE</scope>
    <source>
        <strain evidence="3">Clonal line C1</strain>
    </source>
</reference>
<keyword evidence="1" id="KW-0812">Transmembrane</keyword>
<evidence type="ECO:0000313" key="3">
    <source>
        <dbReference type="EMBL" id="RLU27191.1"/>
    </source>
</evidence>
<feature type="transmembrane region" description="Helical" evidence="1">
    <location>
        <begin position="34"/>
        <end position="51"/>
    </location>
</feature>
<reference evidence="3 5" key="2">
    <citation type="journal article" date="2018" name="Genome Res.">
        <title>The genomic architecture and molecular evolution of ant odorant receptors.</title>
        <authorList>
            <person name="McKenzie S.K."/>
            <person name="Kronauer D.J.C."/>
        </authorList>
    </citation>
    <scope>NUCLEOTIDE SEQUENCE [LARGE SCALE GENOMIC DNA]</scope>
    <source>
        <strain evidence="3">Clonal line C1</strain>
    </source>
</reference>
<protein>
    <submittedName>
        <fullName evidence="2">Uncharacterized protein</fullName>
    </submittedName>
</protein>
<dbReference type="Proteomes" id="UP000053097">
    <property type="component" value="Unassembled WGS sequence"/>
</dbReference>
<proteinExistence type="predicted"/>
<sequence length="80" mass="9595">MFGGGGPYRPMKYPYTLTAKIAQFPFKYYWKHSWLFKYWLIGIVVVSPVFYKIQKLSYSPENVEKWKKLDKELFQGTGHH</sequence>
<name>A0A026WDG1_OOCBI</name>